<reference evidence="3 4" key="1">
    <citation type="submission" date="2013-09" db="EMBL/GenBank/DDBJ databases">
        <authorList>
            <person name="Zeng Z."/>
            <person name="Chen C."/>
        </authorList>
    </citation>
    <scope>NUCLEOTIDE SEQUENCE [LARGE SCALE GENOMIC DNA]</scope>
    <source>
        <strain evidence="3 4">WB 4.1-42</strain>
    </source>
</reference>
<keyword evidence="2" id="KW-1133">Transmembrane helix</keyword>
<evidence type="ECO:0000256" key="1">
    <source>
        <dbReference type="SAM" id="MobiDB-lite"/>
    </source>
</evidence>
<dbReference type="EMBL" id="JRLY01000001">
    <property type="protein sequence ID" value="KGO94788.1"/>
    <property type="molecule type" value="Genomic_DNA"/>
</dbReference>
<keyword evidence="4" id="KW-1185">Reference proteome</keyword>
<dbReference type="RefSeq" id="WP_026992168.1">
    <property type="nucleotide sequence ID" value="NZ_JRLY01000001.1"/>
</dbReference>
<feature type="transmembrane region" description="Helical" evidence="2">
    <location>
        <begin position="41"/>
        <end position="63"/>
    </location>
</feature>
<dbReference type="OrthoDB" id="10012779at2"/>
<evidence type="ECO:0000313" key="4">
    <source>
        <dbReference type="Proteomes" id="UP000030111"/>
    </source>
</evidence>
<name>A0A0A2MTK2_9FLAO</name>
<accession>A0A0A2MTK2</accession>
<gene>
    <name evidence="3" type="ORF">Q766_01355</name>
</gene>
<evidence type="ECO:0000256" key="2">
    <source>
        <dbReference type="SAM" id="Phobius"/>
    </source>
</evidence>
<evidence type="ECO:0000313" key="3">
    <source>
        <dbReference type="EMBL" id="KGO94788.1"/>
    </source>
</evidence>
<sequence>MAYLLLILLFALPLLLFLKTQGAFSGFTLLKFIKAINRATVVYLFFALGFAFLIAYLETYVYLEAKETAMTDTAMTLSTDFMTVLLLGVLPLVVLFAIVRVLFGKKLRPKPVPESKISSEPLDIEKNTGHKKSDKI</sequence>
<dbReference type="AlphaFoldDB" id="A0A0A2MTK2"/>
<dbReference type="Proteomes" id="UP000030111">
    <property type="component" value="Unassembled WGS sequence"/>
</dbReference>
<keyword evidence="2" id="KW-0812">Transmembrane</keyword>
<protein>
    <submittedName>
        <fullName evidence="3">Uncharacterized protein</fullName>
    </submittedName>
</protein>
<feature type="region of interest" description="Disordered" evidence="1">
    <location>
        <begin position="109"/>
        <end position="136"/>
    </location>
</feature>
<organism evidence="3 4">
    <name type="scientific">Flavobacterium subsaxonicum WB 4.1-42 = DSM 21790</name>
    <dbReference type="NCBI Taxonomy" id="1121898"/>
    <lineage>
        <taxon>Bacteria</taxon>
        <taxon>Pseudomonadati</taxon>
        <taxon>Bacteroidota</taxon>
        <taxon>Flavobacteriia</taxon>
        <taxon>Flavobacteriales</taxon>
        <taxon>Flavobacteriaceae</taxon>
        <taxon>Flavobacterium</taxon>
    </lineage>
</organism>
<keyword evidence="2" id="KW-0472">Membrane</keyword>
<feature type="transmembrane region" description="Helical" evidence="2">
    <location>
        <begin position="84"/>
        <end position="103"/>
    </location>
</feature>
<comment type="caution">
    <text evidence="3">The sequence shown here is derived from an EMBL/GenBank/DDBJ whole genome shotgun (WGS) entry which is preliminary data.</text>
</comment>
<proteinExistence type="predicted"/>